<gene>
    <name evidence="6" type="ORF">BSTOLATCC_MIC57222</name>
</gene>
<proteinExistence type="predicted"/>
<keyword evidence="4" id="KW-0472">Membrane</keyword>
<dbReference type="GO" id="GO:0016020">
    <property type="term" value="C:membrane"/>
    <property type="evidence" value="ECO:0007669"/>
    <property type="project" value="UniProtKB-SubCell"/>
</dbReference>
<evidence type="ECO:0000313" key="7">
    <source>
        <dbReference type="Proteomes" id="UP001162131"/>
    </source>
</evidence>
<evidence type="ECO:0000256" key="3">
    <source>
        <dbReference type="ARBA" id="ARBA00022989"/>
    </source>
</evidence>
<dbReference type="SUPFAM" id="SSF53822">
    <property type="entry name" value="Periplasmic binding protein-like I"/>
    <property type="match status" value="1"/>
</dbReference>
<evidence type="ECO:0000313" key="6">
    <source>
        <dbReference type="EMBL" id="CAG9332937.1"/>
    </source>
</evidence>
<dbReference type="Pfam" id="PF01094">
    <property type="entry name" value="ANF_receptor"/>
    <property type="match status" value="1"/>
</dbReference>
<name>A0AAU9K677_9CILI</name>
<comment type="subcellular location">
    <subcellularLocation>
        <location evidence="1">Membrane</location>
    </subcellularLocation>
</comment>
<evidence type="ECO:0000259" key="5">
    <source>
        <dbReference type="Pfam" id="PF01094"/>
    </source>
</evidence>
<evidence type="ECO:0000256" key="4">
    <source>
        <dbReference type="ARBA" id="ARBA00023136"/>
    </source>
</evidence>
<comment type="caution">
    <text evidence="6">The sequence shown here is derived from an EMBL/GenBank/DDBJ whole genome shotgun (WGS) entry which is preliminary data.</text>
</comment>
<evidence type="ECO:0000256" key="2">
    <source>
        <dbReference type="ARBA" id="ARBA00022692"/>
    </source>
</evidence>
<dbReference type="Gene3D" id="3.40.50.2300">
    <property type="match status" value="3"/>
</dbReference>
<dbReference type="AlphaFoldDB" id="A0AAU9K677"/>
<dbReference type="InterPro" id="IPR001828">
    <property type="entry name" value="ANF_lig-bd_rcpt"/>
</dbReference>
<sequence length="278" mass="31472">MAVGSMKSFKQLNLTFPIVSATTADISLSSTANFPNFMRVQLSNSYGYSLIPIFIRALGWEKCAILYQNDTWGASGYYYFNQSIQNHDISLINSESSRAIPSNLDRVGVKENSKILQDIIDCEARFLVLILQYPAAYYVFEEFYDLGLRKGDMVILTSISDLISFSAYDGAYKYKLYEIAIPVITLYGQSWVGKLGEKALSQISNAYGNQKNAYSCFYFDSVFLIAYALDYMINRGLDYTDSDKLNNIMRNQQFYSCTGEVIIEKGSNDRIMQALEIA</sequence>
<protein>
    <recommendedName>
        <fullName evidence="5">Receptor ligand binding region domain-containing protein</fullName>
    </recommendedName>
</protein>
<feature type="domain" description="Receptor ligand binding region" evidence="5">
    <location>
        <begin position="16"/>
        <end position="267"/>
    </location>
</feature>
<accession>A0AAU9K677</accession>
<keyword evidence="3" id="KW-1133">Transmembrane helix</keyword>
<organism evidence="6 7">
    <name type="scientific">Blepharisma stoltei</name>
    <dbReference type="NCBI Taxonomy" id="1481888"/>
    <lineage>
        <taxon>Eukaryota</taxon>
        <taxon>Sar</taxon>
        <taxon>Alveolata</taxon>
        <taxon>Ciliophora</taxon>
        <taxon>Postciliodesmatophora</taxon>
        <taxon>Heterotrichea</taxon>
        <taxon>Heterotrichida</taxon>
        <taxon>Blepharismidae</taxon>
        <taxon>Blepharisma</taxon>
    </lineage>
</organism>
<keyword evidence="2" id="KW-0812">Transmembrane</keyword>
<dbReference type="EMBL" id="CAJZBQ010000055">
    <property type="protein sequence ID" value="CAG9332937.1"/>
    <property type="molecule type" value="Genomic_DNA"/>
</dbReference>
<dbReference type="InterPro" id="IPR028082">
    <property type="entry name" value="Peripla_BP_I"/>
</dbReference>
<evidence type="ECO:0000256" key="1">
    <source>
        <dbReference type="ARBA" id="ARBA00004370"/>
    </source>
</evidence>
<reference evidence="6" key="1">
    <citation type="submission" date="2021-09" db="EMBL/GenBank/DDBJ databases">
        <authorList>
            <consortium name="AG Swart"/>
            <person name="Singh M."/>
            <person name="Singh A."/>
            <person name="Seah K."/>
            <person name="Emmerich C."/>
        </authorList>
    </citation>
    <scope>NUCLEOTIDE SEQUENCE</scope>
    <source>
        <strain evidence="6">ATCC30299</strain>
    </source>
</reference>
<dbReference type="Proteomes" id="UP001162131">
    <property type="component" value="Unassembled WGS sequence"/>
</dbReference>
<keyword evidence="7" id="KW-1185">Reference proteome</keyword>